<proteinExistence type="predicted"/>
<comment type="caution">
    <text evidence="1">The sequence shown here is derived from an EMBL/GenBank/DDBJ whole genome shotgun (WGS) entry which is preliminary data.</text>
</comment>
<sequence>MHWHDFTPKLVLEGAEKGARKSFASYTFLRTPRPWTFALKAGLLTCGSQHLFRPSRSFQPQ</sequence>
<dbReference type="AlphaFoldDB" id="A0A1S7TQA4"/>
<dbReference type="Proteomes" id="UP000192140">
    <property type="component" value="Unassembled WGS sequence"/>
</dbReference>
<accession>A0A1S7TQA4</accession>
<dbReference type="EMBL" id="FCNP01000022">
    <property type="protein sequence ID" value="CVI56782.1"/>
    <property type="molecule type" value="Genomic_DNA"/>
</dbReference>
<organism evidence="1 2">
    <name type="scientific">Agrobacterium deltaense NCPPB 1641</name>
    <dbReference type="NCBI Taxonomy" id="1183425"/>
    <lineage>
        <taxon>Bacteria</taxon>
        <taxon>Pseudomonadati</taxon>
        <taxon>Pseudomonadota</taxon>
        <taxon>Alphaproteobacteria</taxon>
        <taxon>Hyphomicrobiales</taxon>
        <taxon>Rhizobiaceae</taxon>
        <taxon>Rhizobium/Agrobacterium group</taxon>
        <taxon>Agrobacterium</taxon>
    </lineage>
</organism>
<protein>
    <submittedName>
        <fullName evidence="1">Uncharacterized protein</fullName>
    </submittedName>
</protein>
<name>A0A1S7TQA4_9HYPH</name>
<evidence type="ECO:0000313" key="2">
    <source>
        <dbReference type="Proteomes" id="UP000192140"/>
    </source>
</evidence>
<keyword evidence="2" id="KW-1185">Reference proteome</keyword>
<evidence type="ECO:0000313" key="1">
    <source>
        <dbReference type="EMBL" id="CVI56782.1"/>
    </source>
</evidence>
<reference evidence="1" key="1">
    <citation type="submission" date="2016-01" db="EMBL/GenBank/DDBJ databases">
        <authorList>
            <person name="Regsiter A."/>
            <person name="william w."/>
        </authorList>
    </citation>
    <scope>NUCLEOTIDE SEQUENCE</scope>
    <source>
        <strain evidence="1">NCPPB 1641</strain>
    </source>
</reference>
<gene>
    <name evidence="1" type="ORF">AGR7A_Cc290539</name>
</gene>